<accession>A0A967AD74</accession>
<evidence type="ECO:0000256" key="1">
    <source>
        <dbReference type="SAM" id="SignalP"/>
    </source>
</evidence>
<name>A0A967AD74_9FLAO</name>
<feature type="chain" id="PRO_5037305009" description="Outer membrane protein beta-barrel domain-containing protein" evidence="1">
    <location>
        <begin position="21"/>
        <end position="145"/>
    </location>
</feature>
<dbReference type="EMBL" id="JAANAS010000039">
    <property type="protein sequence ID" value="NGZ89545.1"/>
    <property type="molecule type" value="Genomic_DNA"/>
</dbReference>
<protein>
    <recommendedName>
        <fullName evidence="4">Outer membrane protein beta-barrel domain-containing protein</fullName>
    </recommendedName>
</protein>
<dbReference type="RefSeq" id="WP_166399808.1">
    <property type="nucleotide sequence ID" value="NZ_JAANAS010000039.1"/>
</dbReference>
<dbReference type="AlphaFoldDB" id="A0A967AD74"/>
<evidence type="ECO:0000313" key="3">
    <source>
        <dbReference type="Proteomes" id="UP000643701"/>
    </source>
</evidence>
<proteinExistence type="predicted"/>
<dbReference type="Proteomes" id="UP000643701">
    <property type="component" value="Unassembled WGS sequence"/>
</dbReference>
<sequence>MKKKIVMIGLLTLASFTVQAQLSASYYDGNPASKIGVGYDFNETIWSEIRMYTGSDISNFTFEGVVNFNLKQTEDYKFYIGAGAVLNDLTGLVAPIGLQISPFKNFREFAFQIEAMPMYEFDASDAFFFGSWGIRYRFPLKKSKD</sequence>
<comment type="caution">
    <text evidence="2">The sequence shown here is derived from an EMBL/GenBank/DDBJ whole genome shotgun (WGS) entry which is preliminary data.</text>
</comment>
<evidence type="ECO:0008006" key="4">
    <source>
        <dbReference type="Google" id="ProtNLM"/>
    </source>
</evidence>
<gene>
    <name evidence="2" type="ORF">G7034_04690</name>
</gene>
<reference evidence="2" key="1">
    <citation type="submission" date="2020-03" db="EMBL/GenBank/DDBJ databases">
        <title>Psychroflexus Maritimus sp. nov., isolate from marine sediment.</title>
        <authorList>
            <person name="Zhong Y.-L."/>
        </authorList>
    </citation>
    <scope>NUCLEOTIDE SEQUENCE</scope>
    <source>
        <strain evidence="2">C1</strain>
    </source>
</reference>
<keyword evidence="1" id="KW-0732">Signal</keyword>
<organism evidence="2 3">
    <name type="scientific">Psychroflexus maritimus</name>
    <dbReference type="NCBI Taxonomy" id="2714865"/>
    <lineage>
        <taxon>Bacteria</taxon>
        <taxon>Pseudomonadati</taxon>
        <taxon>Bacteroidota</taxon>
        <taxon>Flavobacteriia</taxon>
        <taxon>Flavobacteriales</taxon>
        <taxon>Flavobacteriaceae</taxon>
        <taxon>Psychroflexus</taxon>
    </lineage>
</organism>
<feature type="signal peptide" evidence="1">
    <location>
        <begin position="1"/>
        <end position="20"/>
    </location>
</feature>
<evidence type="ECO:0000313" key="2">
    <source>
        <dbReference type="EMBL" id="NGZ89545.1"/>
    </source>
</evidence>
<keyword evidence="3" id="KW-1185">Reference proteome</keyword>